<organism evidence="1 2">
    <name type="scientific">Romanomermis culicivorax</name>
    <name type="common">Nematode worm</name>
    <dbReference type="NCBI Taxonomy" id="13658"/>
    <lineage>
        <taxon>Eukaryota</taxon>
        <taxon>Metazoa</taxon>
        <taxon>Ecdysozoa</taxon>
        <taxon>Nematoda</taxon>
        <taxon>Enoplea</taxon>
        <taxon>Dorylaimia</taxon>
        <taxon>Mermithida</taxon>
        <taxon>Mermithoidea</taxon>
        <taxon>Mermithidae</taxon>
        <taxon>Romanomermis</taxon>
    </lineage>
</organism>
<reference evidence="2" key="1">
    <citation type="submission" date="2022-11" db="UniProtKB">
        <authorList>
            <consortium name="WormBaseParasite"/>
        </authorList>
    </citation>
    <scope>IDENTIFICATION</scope>
</reference>
<protein>
    <submittedName>
        <fullName evidence="2">Uncharacterized protein</fullName>
    </submittedName>
</protein>
<dbReference type="Proteomes" id="UP000887565">
    <property type="component" value="Unplaced"/>
</dbReference>
<evidence type="ECO:0000313" key="2">
    <source>
        <dbReference type="WBParaSite" id="nRc.2.0.1.t02224-RA"/>
    </source>
</evidence>
<evidence type="ECO:0000313" key="1">
    <source>
        <dbReference type="Proteomes" id="UP000887565"/>
    </source>
</evidence>
<sequence length="97" mass="11162">IRHRVRVRVQSDSQLKVRVQFEHCFLLTDSDSSPNDSATSRVMADITASIVPERTGTIFPYPHMDNQNMSVVNATKIYSIAWNFYSNRTDPKCPTWN</sequence>
<keyword evidence="1" id="KW-1185">Reference proteome</keyword>
<accession>A0A915HKM9</accession>
<proteinExistence type="predicted"/>
<name>A0A915HKM9_ROMCU</name>
<dbReference type="WBParaSite" id="nRc.2.0.1.t02224-RA">
    <property type="protein sequence ID" value="nRc.2.0.1.t02224-RA"/>
    <property type="gene ID" value="nRc.2.0.1.g02224"/>
</dbReference>
<dbReference type="AlphaFoldDB" id="A0A915HKM9"/>